<protein>
    <submittedName>
        <fullName evidence="1">Uncharacterized protein</fullName>
    </submittedName>
</protein>
<proteinExistence type="predicted"/>
<gene>
    <name evidence="1" type="ORF">BCF46_3423</name>
</gene>
<comment type="caution">
    <text evidence="1">The sequence shown here is derived from an EMBL/GenBank/DDBJ whole genome shotgun (WGS) entry which is preliminary data.</text>
</comment>
<dbReference type="EMBL" id="RCCE01000006">
    <property type="protein sequence ID" value="RLJ40852.1"/>
    <property type="molecule type" value="Genomic_DNA"/>
</dbReference>
<evidence type="ECO:0000313" key="2">
    <source>
        <dbReference type="Proteomes" id="UP000269157"/>
    </source>
</evidence>
<accession>A0A497VC55</accession>
<evidence type="ECO:0000313" key="1">
    <source>
        <dbReference type="EMBL" id="RLJ40852.1"/>
    </source>
</evidence>
<dbReference type="Proteomes" id="UP000269157">
    <property type="component" value="Unassembled WGS sequence"/>
</dbReference>
<name>A0A497VC55_9RHOB</name>
<sequence length="43" mass="5069">MIETRLTPRIIAAHERAHKERADAFARLFHRIPQFVSSLRIRG</sequence>
<keyword evidence="2" id="KW-1185">Reference proteome</keyword>
<reference evidence="1 2" key="1">
    <citation type="submission" date="2018-10" db="EMBL/GenBank/DDBJ databases">
        <title>Genomic Encyclopedia of Archaeal and Bacterial Type Strains, Phase II (KMG-II): from individual species to whole genera.</title>
        <authorList>
            <person name="Goeker M."/>
        </authorList>
    </citation>
    <scope>NUCLEOTIDE SEQUENCE [LARGE SCALE GENOMIC DNA]</scope>
    <source>
        <strain evidence="1 2">DSM 29466</strain>
    </source>
</reference>
<dbReference type="AlphaFoldDB" id="A0A497VC55"/>
<organism evidence="1 2">
    <name type="scientific">Litoreibacter meonggei</name>
    <dbReference type="NCBI Taxonomy" id="1049199"/>
    <lineage>
        <taxon>Bacteria</taxon>
        <taxon>Pseudomonadati</taxon>
        <taxon>Pseudomonadota</taxon>
        <taxon>Alphaproteobacteria</taxon>
        <taxon>Rhodobacterales</taxon>
        <taxon>Roseobacteraceae</taxon>
        <taxon>Litoreibacter</taxon>
    </lineage>
</organism>